<dbReference type="InterPro" id="IPR023346">
    <property type="entry name" value="Lysozyme-like_dom_sf"/>
</dbReference>
<evidence type="ECO:0000256" key="3">
    <source>
        <dbReference type="ARBA" id="ARBA00022729"/>
    </source>
</evidence>
<protein>
    <submittedName>
        <fullName evidence="6">Soluble lytic murein transglycosylase</fullName>
        <ecNumber evidence="6">3.2.1.-</ecNumber>
    </submittedName>
</protein>
<evidence type="ECO:0000313" key="6">
    <source>
        <dbReference type="EMBL" id="MBB4265784.1"/>
    </source>
</evidence>
<dbReference type="Gene3D" id="1.25.20.10">
    <property type="entry name" value="Bacterial muramidases"/>
    <property type="match status" value="1"/>
</dbReference>
<sequence>MSVPCLCPTPPGGSCPCVRTAPGRGAGRAAAPRRTVRGLILLGLAVLLGVIAGAPAQAQSVVPSGVPSSSEAVRLRAALDAVERRDYNTAMATAGGLRDPLARTVVQWARFKAGLGTFTGISRFMKSHSDWPHQRSLRRAAERALTGREDPRRLLDWFESHPPLTTDGMVARARALLTVGRQDEARRAARTAWVDGRFSESKQKSFFNQFRSFLRVEDHERRLSSLIWDERLTEAQRMYPLVSAGHRALAEARILLIRNNPGVDGAIERVPGALRDDPGLVFDRLVWRRKRDLLDRATELLFHPAANQGDPDAWARQRAILAREALDRRQSGLAYRIAAGHGHTGGIAFATGEWTAGWVALRFLNQPAKALPHFEAMHAGVSYPQSLSRAAYWAGRAAQALGRRDQATTWYRRAAQHAETFYGQLAIEAMGESLARHMDARPPVTDADRRRFAADQRVRVIALMDGAGRADMALPFVAALNDSRATPGFRVLVADFLAGTSRPDLAVVFARRAALSGTMLPRAGYPAPDALVRALSQAPRVGPRPEVAVLLALIRQESNFNAQAVSRVGARGLMQLMPRTAQGVAAKLGEPYSLAALTEVPTMNVRFGTAYFAGLLDDFNGSYVLSIAGYNAGPHRSRQWRSRHGDPRRMSTEDVIDWIERIPFPETRNYVQRVLEGTQVYRHRLGQGATGSLSADLRR</sequence>
<feature type="domain" description="Transglycosylase SLT" evidence="5">
    <location>
        <begin position="546"/>
        <end position="646"/>
    </location>
</feature>
<dbReference type="InterPro" id="IPR000189">
    <property type="entry name" value="Transglyc_AS"/>
</dbReference>
<evidence type="ECO:0000256" key="1">
    <source>
        <dbReference type="ARBA" id="ARBA00007734"/>
    </source>
</evidence>
<comment type="similarity">
    <text evidence="2">Belongs to the virb1 family.</text>
</comment>
<dbReference type="Proteomes" id="UP000554286">
    <property type="component" value="Unassembled WGS sequence"/>
</dbReference>
<keyword evidence="6" id="KW-0378">Hydrolase</keyword>
<evidence type="ECO:0000259" key="5">
    <source>
        <dbReference type="Pfam" id="PF01464"/>
    </source>
</evidence>
<dbReference type="CDD" id="cd13401">
    <property type="entry name" value="Slt70-like"/>
    <property type="match status" value="1"/>
</dbReference>
<dbReference type="EC" id="3.2.1.-" evidence="6"/>
<keyword evidence="7" id="KW-1185">Reference proteome</keyword>
<dbReference type="Gene3D" id="1.10.530.10">
    <property type="match status" value="1"/>
</dbReference>
<dbReference type="Pfam" id="PF01464">
    <property type="entry name" value="SLT"/>
    <property type="match status" value="1"/>
</dbReference>
<dbReference type="GO" id="GO:0004553">
    <property type="term" value="F:hydrolase activity, hydrolyzing O-glycosyl compounds"/>
    <property type="evidence" value="ECO:0007669"/>
    <property type="project" value="InterPro"/>
</dbReference>
<keyword evidence="4" id="KW-0812">Transmembrane</keyword>
<dbReference type="RefSeq" id="WP_184043490.1">
    <property type="nucleotide sequence ID" value="NZ_JACIGK010000008.1"/>
</dbReference>
<dbReference type="EMBL" id="JACIGK010000008">
    <property type="protein sequence ID" value="MBB4265784.1"/>
    <property type="molecule type" value="Genomic_DNA"/>
</dbReference>
<dbReference type="GO" id="GO:0008933">
    <property type="term" value="F:peptidoglycan lytic transglycosylase activity"/>
    <property type="evidence" value="ECO:0007669"/>
    <property type="project" value="InterPro"/>
</dbReference>
<dbReference type="InterPro" id="IPR008939">
    <property type="entry name" value="Lytic_TGlycosylase_superhlx_U"/>
</dbReference>
<dbReference type="SUPFAM" id="SSF53955">
    <property type="entry name" value="Lysozyme-like"/>
    <property type="match status" value="1"/>
</dbReference>
<keyword evidence="6" id="KW-0326">Glycosidase</keyword>
<dbReference type="GO" id="GO:0000270">
    <property type="term" value="P:peptidoglycan metabolic process"/>
    <property type="evidence" value="ECO:0007669"/>
    <property type="project" value="InterPro"/>
</dbReference>
<evidence type="ECO:0000256" key="4">
    <source>
        <dbReference type="SAM" id="Phobius"/>
    </source>
</evidence>
<dbReference type="PROSITE" id="PS00922">
    <property type="entry name" value="TRANSGLYCOSYLASE"/>
    <property type="match status" value="1"/>
</dbReference>
<dbReference type="GO" id="GO:0042597">
    <property type="term" value="C:periplasmic space"/>
    <property type="evidence" value="ECO:0007669"/>
    <property type="project" value="InterPro"/>
</dbReference>
<dbReference type="InterPro" id="IPR008258">
    <property type="entry name" value="Transglycosylase_SLT_dom_1"/>
</dbReference>
<evidence type="ECO:0000313" key="7">
    <source>
        <dbReference type="Proteomes" id="UP000554286"/>
    </source>
</evidence>
<proteinExistence type="inferred from homology"/>
<reference evidence="6 7" key="1">
    <citation type="submission" date="2020-08" db="EMBL/GenBank/DDBJ databases">
        <title>Genome sequencing of Purple Non-Sulfur Bacteria from various extreme environments.</title>
        <authorList>
            <person name="Mayer M."/>
        </authorList>
    </citation>
    <scope>NUCLEOTIDE SEQUENCE [LARGE SCALE GENOMIC DNA]</scope>
    <source>
        <strain evidence="6 7">JA131</strain>
    </source>
</reference>
<comment type="caution">
    <text evidence="6">The sequence shown here is derived from an EMBL/GenBank/DDBJ whole genome shotgun (WGS) entry which is preliminary data.</text>
</comment>
<dbReference type="PANTHER" id="PTHR37423:SF2">
    <property type="entry name" value="MEMBRANE-BOUND LYTIC MUREIN TRANSGLYCOSYLASE C"/>
    <property type="match status" value="1"/>
</dbReference>
<keyword evidence="3" id="KW-0732">Signal</keyword>
<comment type="similarity">
    <text evidence="1">Belongs to the transglycosylase Slt family.</text>
</comment>
<keyword evidence="4" id="KW-0472">Membrane</keyword>
<keyword evidence="4" id="KW-1133">Transmembrane helix</keyword>
<dbReference type="AlphaFoldDB" id="A0A7W6RD17"/>
<evidence type="ECO:0000256" key="2">
    <source>
        <dbReference type="ARBA" id="ARBA00009387"/>
    </source>
</evidence>
<dbReference type="PANTHER" id="PTHR37423">
    <property type="entry name" value="SOLUBLE LYTIC MUREIN TRANSGLYCOSYLASE-RELATED"/>
    <property type="match status" value="1"/>
</dbReference>
<name>A0A7W6RD17_9PROT</name>
<accession>A0A7W6RD17</accession>
<gene>
    <name evidence="6" type="ORF">GGD89_001408</name>
</gene>
<dbReference type="SUPFAM" id="SSF48435">
    <property type="entry name" value="Bacterial muramidases"/>
    <property type="match status" value="1"/>
</dbReference>
<dbReference type="GO" id="GO:0016020">
    <property type="term" value="C:membrane"/>
    <property type="evidence" value="ECO:0007669"/>
    <property type="project" value="InterPro"/>
</dbReference>
<organism evidence="6 7">
    <name type="scientific">Roseospira visakhapatnamensis</name>
    <dbReference type="NCBI Taxonomy" id="390880"/>
    <lineage>
        <taxon>Bacteria</taxon>
        <taxon>Pseudomonadati</taxon>
        <taxon>Pseudomonadota</taxon>
        <taxon>Alphaproteobacteria</taxon>
        <taxon>Rhodospirillales</taxon>
        <taxon>Rhodospirillaceae</taxon>
        <taxon>Roseospira</taxon>
    </lineage>
</organism>
<feature type="transmembrane region" description="Helical" evidence="4">
    <location>
        <begin position="38"/>
        <end position="58"/>
    </location>
</feature>